<organism evidence="2 3">
    <name type="scientific">Diabrotica virgifera virgifera</name>
    <name type="common">western corn rootworm</name>
    <dbReference type="NCBI Taxonomy" id="50390"/>
    <lineage>
        <taxon>Eukaryota</taxon>
        <taxon>Metazoa</taxon>
        <taxon>Ecdysozoa</taxon>
        <taxon>Arthropoda</taxon>
        <taxon>Hexapoda</taxon>
        <taxon>Insecta</taxon>
        <taxon>Pterygota</taxon>
        <taxon>Neoptera</taxon>
        <taxon>Endopterygota</taxon>
        <taxon>Coleoptera</taxon>
        <taxon>Polyphaga</taxon>
        <taxon>Cucujiformia</taxon>
        <taxon>Chrysomeloidea</taxon>
        <taxon>Chrysomelidae</taxon>
        <taxon>Galerucinae</taxon>
        <taxon>Diabroticina</taxon>
        <taxon>Diabroticites</taxon>
        <taxon>Diabrotica</taxon>
    </lineage>
</organism>
<proteinExistence type="predicted"/>
<dbReference type="InterPro" id="IPR001251">
    <property type="entry name" value="CRAL-TRIO_dom"/>
</dbReference>
<dbReference type="PANTHER" id="PTHR10174:SF213">
    <property type="entry name" value="CRAL-TRIO DOMAIN-CONTAINING PROTEIN"/>
    <property type="match status" value="1"/>
</dbReference>
<dbReference type="SUPFAM" id="SSF52087">
    <property type="entry name" value="CRAL/TRIO domain"/>
    <property type="match status" value="2"/>
</dbReference>
<evidence type="ECO:0000313" key="3">
    <source>
        <dbReference type="Proteomes" id="UP001652700"/>
    </source>
</evidence>
<keyword evidence="3" id="KW-1185">Reference proteome</keyword>
<evidence type="ECO:0000313" key="2">
    <source>
        <dbReference type="EnsemblMetazoa" id="XP_050501544.1"/>
    </source>
</evidence>
<dbReference type="PANTHER" id="PTHR10174">
    <property type="entry name" value="ALPHA-TOCOPHEROL TRANSFER PROTEIN-RELATED"/>
    <property type="match status" value="1"/>
</dbReference>
<feature type="domain" description="CRAL-TRIO" evidence="1">
    <location>
        <begin position="188"/>
        <end position="310"/>
    </location>
</feature>
<evidence type="ECO:0000259" key="1">
    <source>
        <dbReference type="PROSITE" id="PS50191"/>
    </source>
</evidence>
<name>A0ABM5JUC8_DIAVI</name>
<dbReference type="EnsemblMetazoa" id="XM_050645587.1">
    <property type="protein sequence ID" value="XP_050501544.1"/>
    <property type="gene ID" value="LOC114335457"/>
</dbReference>
<dbReference type="InterPro" id="IPR036865">
    <property type="entry name" value="CRAL-TRIO_dom_sf"/>
</dbReference>
<dbReference type="GeneID" id="114335457"/>
<sequence>MILPYNFTADEVISVGRTSRTNVEAVKSSLKICNESYVPKELPDELIVEFLLACENDVEFAKTTISVHYRLKKEEPLLFDNYSGINPEIKELFDIWSISTLPTRTKENYSIHYFRLESSDLKKFNSITVLRSALMVVDITLNNNPPDGFIVIVDLNLASLNRKSYFACMEEQNNCTHRMDHATQSYEIIMKAEELASNIEQNQIMTALGTEIALQKEAGLRHLTKLKYDLIKKFFCFIQEALPMRLKAIHVLNNNFIVTQFFNLIKTFVKNEVFERIHLHPSNLIIEEFYEHVAQDCLPKDLNGKLPYLKELSEITKQQFIDRQEFWNMEEKLRKKCN</sequence>
<protein>
    <recommendedName>
        <fullName evidence="1">CRAL-TRIO domain-containing protein</fullName>
    </recommendedName>
</protein>
<dbReference type="CDD" id="cd00170">
    <property type="entry name" value="SEC14"/>
    <property type="match status" value="1"/>
</dbReference>
<accession>A0ABM5JUC8</accession>
<dbReference type="Proteomes" id="UP001652700">
    <property type="component" value="Unplaced"/>
</dbReference>
<dbReference type="Gene3D" id="3.40.525.10">
    <property type="entry name" value="CRAL-TRIO lipid binding domain"/>
    <property type="match status" value="1"/>
</dbReference>
<dbReference type="Pfam" id="PF00650">
    <property type="entry name" value="CRAL_TRIO"/>
    <property type="match status" value="1"/>
</dbReference>
<dbReference type="PRINTS" id="PR00180">
    <property type="entry name" value="CRETINALDHBP"/>
</dbReference>
<dbReference type="RefSeq" id="XP_050501544.1">
    <property type="nucleotide sequence ID" value="XM_050645587.1"/>
</dbReference>
<reference evidence="2" key="1">
    <citation type="submission" date="2025-05" db="UniProtKB">
        <authorList>
            <consortium name="EnsemblMetazoa"/>
        </authorList>
    </citation>
    <scope>IDENTIFICATION</scope>
</reference>
<dbReference type="PROSITE" id="PS50191">
    <property type="entry name" value="CRAL_TRIO"/>
    <property type="match status" value="1"/>
</dbReference>